<feature type="active site" description="Proton acceptor" evidence="3">
    <location>
        <position position="65"/>
    </location>
</feature>
<dbReference type="InterPro" id="IPR003500">
    <property type="entry name" value="RpiB_LacA_LacB"/>
</dbReference>
<dbReference type="GO" id="GO:0009052">
    <property type="term" value="P:pentose-phosphate shunt, non-oxidative branch"/>
    <property type="evidence" value="ECO:0007669"/>
    <property type="project" value="TreeGrafter"/>
</dbReference>
<dbReference type="InterPro" id="IPR036569">
    <property type="entry name" value="RpiB_LacA_LacB_sf"/>
</dbReference>
<dbReference type="Proteomes" id="UP000294743">
    <property type="component" value="Unassembled WGS sequence"/>
</dbReference>
<reference evidence="4 5" key="1">
    <citation type="submission" date="2019-03" db="EMBL/GenBank/DDBJ databases">
        <title>Genomic Encyclopedia of Type Strains, Phase IV (KMG-IV): sequencing the most valuable type-strain genomes for metagenomic binning, comparative biology and taxonomic classification.</title>
        <authorList>
            <person name="Goeker M."/>
        </authorList>
    </citation>
    <scope>NUCLEOTIDE SEQUENCE [LARGE SCALE GENOMIC DNA]</scope>
    <source>
        <strain evidence="4 5">DSM 28867</strain>
    </source>
</reference>
<dbReference type="PANTHER" id="PTHR30345:SF0">
    <property type="entry name" value="DNA DAMAGE-REPAIR_TOLERATION PROTEIN DRT102"/>
    <property type="match status" value="1"/>
</dbReference>
<dbReference type="PIRSF" id="PIRSF005384">
    <property type="entry name" value="RpiB_LacA_B"/>
    <property type="match status" value="1"/>
</dbReference>
<keyword evidence="5" id="KW-1185">Reference proteome</keyword>
<evidence type="ECO:0000313" key="5">
    <source>
        <dbReference type="Proteomes" id="UP000294743"/>
    </source>
</evidence>
<dbReference type="NCBIfam" id="TIGR00689">
    <property type="entry name" value="rpiB_lacA_lacB"/>
    <property type="match status" value="1"/>
</dbReference>
<dbReference type="Pfam" id="PF02502">
    <property type="entry name" value="LacAB_rpiB"/>
    <property type="match status" value="1"/>
</dbReference>
<comment type="caution">
    <text evidence="4">The sequence shown here is derived from an EMBL/GenBank/DDBJ whole genome shotgun (WGS) entry which is preliminary data.</text>
</comment>
<dbReference type="OrthoDB" id="1778624at2"/>
<dbReference type="AlphaFoldDB" id="A0A4R7ZE84"/>
<organism evidence="4 5">
    <name type="scientific">Breznakia blatticola</name>
    <dbReference type="NCBI Taxonomy" id="1754012"/>
    <lineage>
        <taxon>Bacteria</taxon>
        <taxon>Bacillati</taxon>
        <taxon>Bacillota</taxon>
        <taxon>Erysipelotrichia</taxon>
        <taxon>Erysipelotrichales</taxon>
        <taxon>Erysipelotrichaceae</taxon>
        <taxon>Breznakia</taxon>
    </lineage>
</organism>
<dbReference type="EMBL" id="SODD01000040">
    <property type="protein sequence ID" value="TDW14541.1"/>
    <property type="molecule type" value="Genomic_DNA"/>
</dbReference>
<dbReference type="RefSeq" id="WP_134170759.1">
    <property type="nucleotide sequence ID" value="NZ_SODD01000040.1"/>
</dbReference>
<comment type="similarity">
    <text evidence="1">Belongs to the LacAB/RpiB family.</text>
</comment>
<name>A0A4R7ZE84_9FIRM</name>
<dbReference type="GO" id="GO:0019316">
    <property type="term" value="P:D-allose catabolic process"/>
    <property type="evidence" value="ECO:0007669"/>
    <property type="project" value="TreeGrafter"/>
</dbReference>
<proteinExistence type="inferred from homology"/>
<evidence type="ECO:0000256" key="2">
    <source>
        <dbReference type="ARBA" id="ARBA00023235"/>
    </source>
</evidence>
<dbReference type="GO" id="GO:0004751">
    <property type="term" value="F:ribose-5-phosphate isomerase activity"/>
    <property type="evidence" value="ECO:0007669"/>
    <property type="project" value="TreeGrafter"/>
</dbReference>
<protein>
    <submittedName>
        <fullName evidence="4">Ribose 5-phosphate isomerase B</fullName>
    </submittedName>
</protein>
<keyword evidence="2 4" id="KW-0413">Isomerase</keyword>
<dbReference type="SUPFAM" id="SSF89623">
    <property type="entry name" value="Ribose/Galactose isomerase RpiB/AlsB"/>
    <property type="match status" value="1"/>
</dbReference>
<dbReference type="Gene3D" id="3.40.1400.10">
    <property type="entry name" value="Sugar-phosphate isomerase, RpiB/LacA/LacB"/>
    <property type="match status" value="1"/>
</dbReference>
<evidence type="ECO:0000256" key="3">
    <source>
        <dbReference type="PIRSR" id="PIRSR005384-1"/>
    </source>
</evidence>
<dbReference type="PANTHER" id="PTHR30345">
    <property type="entry name" value="RIBOSE-5-PHOSPHATE ISOMERASE B"/>
    <property type="match status" value="1"/>
</dbReference>
<dbReference type="NCBIfam" id="TIGR01120">
    <property type="entry name" value="rpiB"/>
    <property type="match status" value="1"/>
</dbReference>
<feature type="active site" description="Proton donor" evidence="3">
    <location>
        <position position="98"/>
    </location>
</feature>
<dbReference type="InterPro" id="IPR004785">
    <property type="entry name" value="RpiB"/>
</dbReference>
<sequence length="152" mass="16866">MKIALACDHGAYDYKEIVKTYVQELGHEVEDFGTHDISSMDYPDTVYPAAKSVAKGSNDRGIVLCTTGIGASITANKVVGVRCALVSDIVTAKLTREHNDSNVLALGQGVIGELVMKEIVRIWLETEFSKEEKHQRRIDKVCVIEEKELDER</sequence>
<evidence type="ECO:0000256" key="1">
    <source>
        <dbReference type="ARBA" id="ARBA00008754"/>
    </source>
</evidence>
<gene>
    <name evidence="4" type="ORF">EDD63_14010</name>
</gene>
<dbReference type="NCBIfam" id="NF004051">
    <property type="entry name" value="PRK05571.1"/>
    <property type="match status" value="1"/>
</dbReference>
<evidence type="ECO:0000313" key="4">
    <source>
        <dbReference type="EMBL" id="TDW14541.1"/>
    </source>
</evidence>
<accession>A0A4R7ZE84</accession>